<sequence>MDDMVMKMFRKISASVACCVSLFAVAGCDVGLGESVDTSAPTLSIEYPPIAAVIKDTFVLYGSCDDDKDVASVSVQVVNTETKEVVDMLNATIDAGGKSWRVDVNPYIEETGKYKYLDGTYQFSASAVDGAGHSSGESSRTFDLDNTAPVFIISKPGVVKSENLKPSAYGSVFTIDGTIADNHTISLMDVKIFDENGNVVSSESYDDGTIGEFFREEEIATAGGTSVTIAQSGNDRYSKLYNDATSKDAEGTARYYAEISLCDNAQVYNEPVSGERSVVSAVINDKGNKTSVVYLYDDVYSELMSAKKGMGLSAADLKDIISGTYSGTADKENVRQILSEKAKDTAASDNDGNRLSFSLNPDANPTYTVNSFAFNFDADATVQSASSGNSLTVTIQAGLDNTNIAPECVKVWIKEFDSRPTDSDEIESQISDLWKTVKNAGETEFTEGEKTGDWLLIYDYSKHNEKGSSVSTETFSATLPAGVIKLEKFYIVAVTGTDVDDVEFSQKQKFGFEGNEAGVPPNPVIETPENLSIVASTAQADLEFTGTAVVKSSSLFVQKLTARLTVTDETTGESVGEATETISCELDSNNRKTWTANEALFFDSADKWHFVPEKLANYSAIAAARESGKMYLYTLTLEAKSSSGHTAETSRSVHVDTTLPAISISSAEPRVELYEPLGNDLKDKYIYLNGTVTIKGSIEEQNLSEVTYDIWASTDLTKELSEADSIFKLAESNATIKAALENAGLDKSLGKVYSISQEFKTSLISNLFATSENRDPMIKVEVVLMAEDNAGNKTTYYASKDPILNGKTDTVDGKAFVIYQETDRPIITLENANSAVSAENQINDKVNLFGTTSNNRLQVSFEDDDTIDTIWVTLYDKDGTVLEDDKVYDLYSNPFKTQIGKSTYTLNYQLPSAEGTYKVRIDAFDSGSDIPADVSGIDSSDHNIRSVQPFLIAIDSGAPQIKVSSPDNESYTNKAGEEGKFSLAGTVSKKLETKIECSVAKADGTEVDSSAYTFEYSIADAKNSSGTYDWTGSIILPSTDDLYTLTLTASDNYSQKSSVDLKLGLDTQKPVWSGDDFKVGGKAFASGANHTWYKSSTLQFEGKFAESGSGIDHVEYSVTKAGETEPVSDSFAPNTDGSFKQNLGEFIAKVTDDAATANKIKFVAVDKAGNASDATEFEIFIDSEVPTVSSELSGSQYSNKSLPITVTGTSEDDSSGVASVELTVTENGKSDVKTTVTASPKTSGGTLDAWTATIPVDFLSTLENKTYAVKASVTDKAGNKSTSKLFSIDVDAEKPTIKNVSLSDGGGTYSVYETSEKIDGADKTVYYIHSGNNFLLSGSVQDSKSGIKSIVVNDGTNDIVSQIDGKDVTALPVTLDLSNYASAGSVTLKITATDNAGNTESQNVLVKIDDIAPKALHAIDAKQKDVFFRIGENDNDDIETLTDLDKDVGGKYAEGTYGNSKTIKIRGTLSDTGSGNSMIYYKVISETDLAGVSEADLQTKLNEKADDFLQNYKTDKTGYFAPGVIASDAKRRVFYTGALKNADGESTSFSTTSGEYKDFVSNLGTLSGSTKSYATVESNYNSVLSGFSTGKNYLILVAVDNVGNAALDLVKVGDTTYSNVSLNVDETTPDASSSVAGLKYTNKKGTMALSGKASDADSGLYSITLKQGTKEIVLKNDATGGTATNENGTLTIEKTDDKDNEWTWTATVNNDKFFAGASGTVSVSLEAKDCAGIGNTKSINVATVIVDEQLDNITLSSPTDADSETAGTQVNGTITLEGTMSDANVLPANAITRIEYKKASDTAWTEASTTTMPNLALSGSYTFKVEGFDTTKLSDNTEYQLRAVGTDSAGNVKESGAVSIKVAQDSDRPKVKINNLTPNGDSFILMYGNNAQVNGIISDDDSTSGNVVKEFYMTENPVTATKNDDGTYSVIETLSDNTTRTAENKVLSSSWKASTGEFTFEPSDKDDGLKHFYILVIDNGGKIFYTTATKAGATAGTTVADTLALPKITVTKAESTAESLNSSVFNYSADGKNPTVELMEGVPYAANEETAAPAKDDKGVAYELSTAEKPTTNATLNSSFKVGGVERRYVKFYFTANDASGVAGITVEFKDEKGKSLKKLATAAKIGSVDTGCEANGTFVGSDNKDTNATWTTDFVDLKDFGDVACQISVSITPYDKAGLAGNGSCNFYVDNMPPKIEKIEPKIDSEVSGDVEISGNASDEGVAGTANIQWLVPDTNQVTAYNAAEDKTAYLNKTSLNWNGGVDSLEKDSTVTSWKFVFDGKYNEGASTPTEFKFKIGNPSLTVYDDEKFAGNNITADGIYTLPIWFKATDALGNTSFETSYKYKHNPDADKPKLEFSYPTKENYKSETDQYAVLGGTIRVTGSAIIPSGKTTVNSIYYQIADADASATFGETDKTRAEATYGLKVVSVYDVINKIRGTTTYSKDSSLSEEFIKGLGFKSKTEIDAWWGIEATGTASWNFKLNEDGKLNPSTGTNDITLRACGVNAEGKFGAWTSGDNEIAIHIDKSAPVITASVNKYGDGKTALGAKPTAEPTSILPYDADMYLKGNWTLVATLLDESGLSGTTPYSVMKGDSSLAAGTGYFVEENVSKEFTNSDGTTTTKTGVRLYIPIPKDLDSAEITVNASDTDHTSTQKFSFKIDETAPTLDKLTGNGLGFDETNESKKFKSIEDSNYRFTISGSSFDSVSGVKNIVFYYMRKNGETGTIAENVVMDPMSWNNAPASKVKMDGTVKAIPFTQGNDTYYLYAKSYSGSATTDTFTSDTAYDAHVRLGGLVYIDGVLRTITGKTGETVTFTPSLSEAKTSVTADFPIAQVIDNSASEKIESYSGDTFTFESGDDGDGMPESFSKSASTWTWDAAIRSNNMPDGPVSLVILAFDNAGNVAGRTINTKISNNAPRIAKVFLGTDLNGDGNYTNSSSIEELVEYDILGAEGTEKSAYELDFTATTTVKNVATPKFKNGIFTIKNGLAVVPEFVGGNGEIGMVLNNAATSKAVVTKGTASTTWYAKTSAGSVVTTTDSENNAVATASKSFTGTVAGTLKGTNASYKMYSYVVAKDDVGSDADSKGMSFTFWDSTEETTQGTSSQNAVLYVKNFKVAQSDSTPPTVVVNPFYWASAEDNSLYGGSKANGHVELEADWTALASDNTTPLTGWDKKGVKGGTYLDSDPKVSGKIRFTGTAYDNYRLGSISFSFGDFKTGQLVAEYKKVGDVMKWVITSSTIGDGYVFAVNDTTLDEDGNKVYHGHYSDTAYFGQAGHKVYWTLDIDTEKISTAADKDVSLTVTAKDAANKETSTTSITAPTVTNGKRTVTDGTTNFPVYVVDVVPYITGIENKVGDAYKKDSSVFGRSATGSYPVYYYSDTQRETFTVNGFNFGSSPSVSVNGGTATTGNTVNVTSAMNSGEVVVTVGGVSSLNNKNNNDAKGSYDAENTSGYDKYKNYYNRQPNNVNNSTLTDDCKVAVWNVKQVVSNKLVRYPNMRVNASGQIAFIYDSGNDKVRAYKDGDDFEIGYSWSQWFDTAVAIDKDGNFYGSSMNGDTAAGGNATYAGADANNLFFANNTKYTDSQYAYDSSNNGLAIESGTYDGTFYGTRVRNPKITTDKNNALYMTYYDSATGQLKFRYGTGAGNGAIMSHVYTQGRRTYNNSSAPNYHIIAGGSDKTFTDYSVVKTDNASRAGEYSAVGATNETTPAAVVVWYSEADQGLYYTYNKTPSDSSGWSNAVEIDDNFVGWYVDLVVDGANGVHIAYYDASNGDLKYAYVQDYTNPAAVKTMTVDSYLSSGTNISISVKKVGSDYVPYISSFMSSFNKTSYTVRTAWITDGSLLKSKTADELKGVDGNDDFTGVWEVMTVPLASTSIPLDYSVGIGIKSNQPILGYGTQNGLETATLK</sequence>
<dbReference type="InterPro" id="IPR013783">
    <property type="entry name" value="Ig-like_fold"/>
</dbReference>
<evidence type="ECO:0000313" key="4">
    <source>
        <dbReference type="Proteomes" id="UP000003571"/>
    </source>
</evidence>
<organism evidence="3 4">
    <name type="scientific">Treponema saccharophilum DSM 2985</name>
    <dbReference type="NCBI Taxonomy" id="907348"/>
    <lineage>
        <taxon>Bacteria</taxon>
        <taxon>Pseudomonadati</taxon>
        <taxon>Spirochaetota</taxon>
        <taxon>Spirochaetia</taxon>
        <taxon>Spirochaetales</taxon>
        <taxon>Treponemataceae</taxon>
        <taxon>Treponema</taxon>
    </lineage>
</organism>
<dbReference type="eggNOG" id="COG3420">
    <property type="taxonomic scope" value="Bacteria"/>
</dbReference>
<keyword evidence="4" id="KW-1185">Reference proteome</keyword>
<evidence type="ECO:0000313" key="3">
    <source>
        <dbReference type="EMBL" id="EIC01837.1"/>
    </source>
</evidence>
<gene>
    <name evidence="3" type="ORF">TresaDRAFT_1979</name>
</gene>
<feature type="signal peptide" evidence="1">
    <location>
        <begin position="1"/>
        <end position="26"/>
    </location>
</feature>
<feature type="domain" description="Ig-like" evidence="2">
    <location>
        <begin position="1197"/>
        <end position="1282"/>
    </location>
</feature>
<dbReference type="Pfam" id="PF12245">
    <property type="entry name" value="Big_3_2"/>
    <property type="match status" value="3"/>
</dbReference>
<comment type="caution">
    <text evidence="3">The sequence shown here is derived from an EMBL/GenBank/DDBJ whole genome shotgun (WGS) entry which is preliminary data.</text>
</comment>
<evidence type="ECO:0000256" key="1">
    <source>
        <dbReference type="SAM" id="SignalP"/>
    </source>
</evidence>
<dbReference type="Proteomes" id="UP000003571">
    <property type="component" value="Unassembled WGS sequence"/>
</dbReference>
<dbReference type="STRING" id="907348.TresaDRAFT_1979"/>
<dbReference type="PATRIC" id="fig|907348.3.peg.1510"/>
<keyword evidence="1" id="KW-0732">Signal</keyword>
<proteinExistence type="predicted"/>
<accession>H7EKS9</accession>
<dbReference type="EMBL" id="AGRW01000046">
    <property type="protein sequence ID" value="EIC01837.1"/>
    <property type="molecule type" value="Genomic_DNA"/>
</dbReference>
<feature type="chain" id="PRO_5003608745" description="Ig-like domain-containing protein" evidence="1">
    <location>
        <begin position="27"/>
        <end position="3901"/>
    </location>
</feature>
<protein>
    <recommendedName>
        <fullName evidence="2">Ig-like domain-containing protein</fullName>
    </recommendedName>
</protein>
<dbReference type="Gene3D" id="2.60.40.10">
    <property type="entry name" value="Immunoglobulins"/>
    <property type="match status" value="4"/>
</dbReference>
<reference evidence="3 4" key="1">
    <citation type="submission" date="2011-09" db="EMBL/GenBank/DDBJ databases">
        <title>The draft genome of Treponema saccharophilum DSM 2985.</title>
        <authorList>
            <consortium name="US DOE Joint Genome Institute (JGI-PGF)"/>
            <person name="Lucas S."/>
            <person name="Copeland A."/>
            <person name="Lapidus A."/>
            <person name="Glavina del Rio T."/>
            <person name="Dalin E."/>
            <person name="Tice H."/>
            <person name="Bruce D."/>
            <person name="Goodwin L."/>
            <person name="Pitluck S."/>
            <person name="Peters L."/>
            <person name="Kyrpides N."/>
            <person name="Mavromatis K."/>
            <person name="Ivanova N."/>
            <person name="Markowitz V."/>
            <person name="Cheng J.-F."/>
            <person name="Hugenholtz P."/>
            <person name="Woyke T."/>
            <person name="Wu D."/>
            <person name="Gronow S."/>
            <person name="Wellnitz S."/>
            <person name="Brambilla E."/>
            <person name="Klenk H.-P."/>
            <person name="Eisen J.A."/>
        </authorList>
    </citation>
    <scope>NUCLEOTIDE SEQUENCE [LARGE SCALE GENOMIC DNA]</scope>
    <source>
        <strain evidence="3 4">DSM 2985</strain>
    </source>
</reference>
<feature type="domain" description="Ig-like" evidence="2">
    <location>
        <begin position="57"/>
        <end position="146"/>
    </location>
</feature>
<dbReference type="InterPro" id="IPR022038">
    <property type="entry name" value="Ig-like_bact"/>
</dbReference>
<dbReference type="PROSITE" id="PS51257">
    <property type="entry name" value="PROKAR_LIPOPROTEIN"/>
    <property type="match status" value="1"/>
</dbReference>
<evidence type="ECO:0000259" key="2">
    <source>
        <dbReference type="Pfam" id="PF12245"/>
    </source>
</evidence>
<name>H7EKS9_9SPIR</name>
<feature type="domain" description="Ig-like" evidence="2">
    <location>
        <begin position="1096"/>
        <end position="1182"/>
    </location>
</feature>